<dbReference type="STRING" id="1071381.G8BNQ1"/>
<dbReference type="AlphaFoldDB" id="G8BNQ1"/>
<evidence type="ECO:0000256" key="3">
    <source>
        <dbReference type="SAM" id="Coils"/>
    </source>
</evidence>
<dbReference type="HOGENOM" id="CLU_079409_0_0_1"/>
<feature type="coiled-coil region" evidence="3">
    <location>
        <begin position="113"/>
        <end position="155"/>
    </location>
</feature>
<dbReference type="GO" id="GO:0006900">
    <property type="term" value="P:vesicle budding from membrane"/>
    <property type="evidence" value="ECO:0007669"/>
    <property type="project" value="TreeGrafter"/>
</dbReference>
<comment type="similarity">
    <text evidence="1">Belongs to the SNF7 family.</text>
</comment>
<dbReference type="eggNOG" id="KOG1655">
    <property type="taxonomic scope" value="Eukaryota"/>
</dbReference>
<name>G8BNQ1_TETPH</name>
<evidence type="ECO:0000313" key="4">
    <source>
        <dbReference type="EMBL" id="CCE61529.1"/>
    </source>
</evidence>
<gene>
    <name evidence="4" type="primary">TPHA0A04560</name>
    <name evidence="4" type="ordered locus">TPHA_0A04560</name>
</gene>
<proteinExistence type="inferred from homology"/>
<sequence>MNRIFGYNNKKSQEQLQNETNKSMQQAQDNLNKRQSQLDTEILQLNYELTNLNTKIKNSKNSMTQTTLRSKAVKILNKRKNLENIKDSLDSQSWNLQQAQLTNDNLTNTMVTVNALRQTKKILQTNYNKINIEEIEALQDDLNDIMEQNNELQDILSQQNGISNDFNADYIDDLELEAELEALEDIDTQDLLNDNMNLNDNELSMPSYLNTQVNIPNFIDDESTALQDNSTGIKNLENA</sequence>
<accession>G8BNQ1</accession>
<dbReference type="Gene3D" id="6.10.250.1710">
    <property type="match status" value="1"/>
</dbReference>
<dbReference type="GO" id="GO:0032511">
    <property type="term" value="P:late endosome to vacuole transport via multivesicular body sorting pathway"/>
    <property type="evidence" value="ECO:0007669"/>
    <property type="project" value="EnsemblFungi"/>
</dbReference>
<dbReference type="PANTHER" id="PTHR22761:SF12">
    <property type="entry name" value="CHARGED MULTIVESICULAR BODY PROTEIN 5"/>
    <property type="match status" value="1"/>
</dbReference>
<dbReference type="InterPro" id="IPR005024">
    <property type="entry name" value="Snf7_fam"/>
</dbReference>
<dbReference type="Pfam" id="PF03357">
    <property type="entry name" value="Snf7"/>
    <property type="match status" value="1"/>
</dbReference>
<reference evidence="4 5" key="1">
    <citation type="journal article" date="2011" name="Proc. Natl. Acad. Sci. U.S.A.">
        <title>Evolutionary erosion of yeast sex chromosomes by mating-type switching accidents.</title>
        <authorList>
            <person name="Gordon J.L."/>
            <person name="Armisen D."/>
            <person name="Proux-Wera E."/>
            <person name="Oheigeartaigh S.S."/>
            <person name="Byrne K.P."/>
            <person name="Wolfe K.H."/>
        </authorList>
    </citation>
    <scope>NUCLEOTIDE SEQUENCE [LARGE SCALE GENOMIC DNA]</scope>
    <source>
        <strain evidence="5">ATCC 24235 / CBS 4417 / NBRC 1672 / NRRL Y-8282 / UCD 70-5</strain>
    </source>
</reference>
<dbReference type="RefSeq" id="XP_003683963.1">
    <property type="nucleotide sequence ID" value="XM_003683915.1"/>
</dbReference>
<dbReference type="PANTHER" id="PTHR22761">
    <property type="entry name" value="CHARGED MULTIVESICULAR BODY PROTEIN"/>
    <property type="match status" value="1"/>
</dbReference>
<keyword evidence="2 3" id="KW-0175">Coiled coil</keyword>
<dbReference type="KEGG" id="tpf:TPHA_0A04560"/>
<evidence type="ECO:0000256" key="1">
    <source>
        <dbReference type="ARBA" id="ARBA00006190"/>
    </source>
</evidence>
<evidence type="ECO:0000313" key="5">
    <source>
        <dbReference type="Proteomes" id="UP000005666"/>
    </source>
</evidence>
<keyword evidence="5" id="KW-1185">Reference proteome</keyword>
<evidence type="ECO:0000256" key="2">
    <source>
        <dbReference type="ARBA" id="ARBA00023054"/>
    </source>
</evidence>
<dbReference type="GO" id="GO:0005771">
    <property type="term" value="C:multivesicular body"/>
    <property type="evidence" value="ECO:0007669"/>
    <property type="project" value="TreeGrafter"/>
</dbReference>
<protein>
    <submittedName>
        <fullName evidence="4">Uncharacterized protein</fullName>
    </submittedName>
</protein>
<dbReference type="Proteomes" id="UP000005666">
    <property type="component" value="Chromosome 1"/>
</dbReference>
<dbReference type="EMBL" id="HE612856">
    <property type="protein sequence ID" value="CCE61529.1"/>
    <property type="molecule type" value="Genomic_DNA"/>
</dbReference>
<dbReference type="GO" id="GO:0000329">
    <property type="term" value="C:fungal-type vacuole membrane"/>
    <property type="evidence" value="ECO:0007669"/>
    <property type="project" value="EnsemblFungi"/>
</dbReference>
<dbReference type="OMA" id="GVKQMQK"/>
<organism evidence="4 5">
    <name type="scientific">Tetrapisispora phaffii (strain ATCC 24235 / CBS 4417 / NBRC 1672 / NRRL Y-8282 / UCD 70-5)</name>
    <name type="common">Yeast</name>
    <name type="synonym">Fabospora phaffii</name>
    <dbReference type="NCBI Taxonomy" id="1071381"/>
    <lineage>
        <taxon>Eukaryota</taxon>
        <taxon>Fungi</taxon>
        <taxon>Dikarya</taxon>
        <taxon>Ascomycota</taxon>
        <taxon>Saccharomycotina</taxon>
        <taxon>Saccharomycetes</taxon>
        <taxon>Saccharomycetales</taxon>
        <taxon>Saccharomycetaceae</taxon>
        <taxon>Tetrapisispora</taxon>
    </lineage>
</organism>
<dbReference type="GeneID" id="11532564"/>
<dbReference type="OrthoDB" id="3973241at2759"/>